<accession>A0ABW5D8T4</accession>
<evidence type="ECO:0000313" key="2">
    <source>
        <dbReference type="EMBL" id="MFD2257498.1"/>
    </source>
</evidence>
<protein>
    <submittedName>
        <fullName evidence="2">Uncharacterized protein</fullName>
    </submittedName>
</protein>
<gene>
    <name evidence="2" type="ORF">ACFSSA_12515</name>
</gene>
<feature type="transmembrane region" description="Helical" evidence="1">
    <location>
        <begin position="6"/>
        <end position="30"/>
    </location>
</feature>
<keyword evidence="1" id="KW-0472">Membrane</keyword>
<proteinExistence type="predicted"/>
<sequence length="190" mass="21735">MASDESGGIIWFLIGIIVLTMVGVFLSLFADKQISFSKSKNNVHDQIIAGARLRNTLRDELERKEKLLVVSSDKNGFIEAKLRSQLAQNAANSRYIAETKNLNKGLADQISSLGMEFDQYRNRYRDHIWKSAIGEKFESLTLRNGRKYEHVVITRITSEGISILHSHGSARIPYTNLENSWKDRFQWHGH</sequence>
<dbReference type="EMBL" id="JBHUIT010000031">
    <property type="protein sequence ID" value="MFD2257498.1"/>
    <property type="molecule type" value="Genomic_DNA"/>
</dbReference>
<keyword evidence="1" id="KW-0812">Transmembrane</keyword>
<name>A0ABW5D8T4_9BACT</name>
<evidence type="ECO:0000256" key="1">
    <source>
        <dbReference type="SAM" id="Phobius"/>
    </source>
</evidence>
<comment type="caution">
    <text evidence="2">The sequence shown here is derived from an EMBL/GenBank/DDBJ whole genome shotgun (WGS) entry which is preliminary data.</text>
</comment>
<organism evidence="2 3">
    <name type="scientific">Luteolibacter algae</name>
    <dbReference type="NCBI Taxonomy" id="454151"/>
    <lineage>
        <taxon>Bacteria</taxon>
        <taxon>Pseudomonadati</taxon>
        <taxon>Verrucomicrobiota</taxon>
        <taxon>Verrucomicrobiia</taxon>
        <taxon>Verrucomicrobiales</taxon>
        <taxon>Verrucomicrobiaceae</taxon>
        <taxon>Luteolibacter</taxon>
    </lineage>
</organism>
<dbReference type="Proteomes" id="UP001597375">
    <property type="component" value="Unassembled WGS sequence"/>
</dbReference>
<keyword evidence="3" id="KW-1185">Reference proteome</keyword>
<reference evidence="3" key="1">
    <citation type="journal article" date="2019" name="Int. J. Syst. Evol. Microbiol.">
        <title>The Global Catalogue of Microorganisms (GCM) 10K type strain sequencing project: providing services to taxonomists for standard genome sequencing and annotation.</title>
        <authorList>
            <consortium name="The Broad Institute Genomics Platform"/>
            <consortium name="The Broad Institute Genome Sequencing Center for Infectious Disease"/>
            <person name="Wu L."/>
            <person name="Ma J."/>
        </authorList>
    </citation>
    <scope>NUCLEOTIDE SEQUENCE [LARGE SCALE GENOMIC DNA]</scope>
    <source>
        <strain evidence="3">CGMCC 4.7106</strain>
    </source>
</reference>
<evidence type="ECO:0000313" key="3">
    <source>
        <dbReference type="Proteomes" id="UP001597375"/>
    </source>
</evidence>
<keyword evidence="1" id="KW-1133">Transmembrane helix</keyword>